<dbReference type="InterPro" id="IPR011009">
    <property type="entry name" value="Kinase-like_dom_sf"/>
</dbReference>
<dbReference type="PANTHER" id="PTHR21310:SF42">
    <property type="entry name" value="BIFUNCTIONAL AAC_APH"/>
    <property type="match status" value="1"/>
</dbReference>
<evidence type="ECO:0000313" key="2">
    <source>
        <dbReference type="EMBL" id="EQM78644.1"/>
    </source>
</evidence>
<dbReference type="SUPFAM" id="SSF56112">
    <property type="entry name" value="Protein kinase-like (PK-like)"/>
    <property type="match status" value="1"/>
</dbReference>
<comment type="caution">
    <text evidence="2">The sequence shown here is derived from an EMBL/GenBank/DDBJ whole genome shotgun (WGS) entry which is preliminary data.</text>
</comment>
<dbReference type="PATRIC" id="fig|1333857.3.peg.1661"/>
<organism evidence="2 3">
    <name type="scientific">Microbacterium maritypicum MF109</name>
    <dbReference type="NCBI Taxonomy" id="1333857"/>
    <lineage>
        <taxon>Bacteria</taxon>
        <taxon>Bacillati</taxon>
        <taxon>Actinomycetota</taxon>
        <taxon>Actinomycetes</taxon>
        <taxon>Micrococcales</taxon>
        <taxon>Microbacteriaceae</taxon>
        <taxon>Microbacterium</taxon>
    </lineage>
</organism>
<dbReference type="InterPro" id="IPR051678">
    <property type="entry name" value="AGP_Transferase"/>
</dbReference>
<dbReference type="Gene3D" id="3.90.1200.10">
    <property type="match status" value="1"/>
</dbReference>
<accession>T5KKE3</accession>
<dbReference type="Proteomes" id="UP000016033">
    <property type="component" value="Unassembled WGS sequence"/>
</dbReference>
<protein>
    <recommendedName>
        <fullName evidence="1">Aminoglycoside phosphotransferase domain-containing protein</fullName>
    </recommendedName>
</protein>
<feature type="domain" description="Aminoglycoside phosphotransferase" evidence="1">
    <location>
        <begin position="36"/>
        <end position="261"/>
    </location>
</feature>
<dbReference type="EMBL" id="ATAO01000179">
    <property type="protein sequence ID" value="EQM78644.1"/>
    <property type="molecule type" value="Genomic_DNA"/>
</dbReference>
<evidence type="ECO:0000259" key="1">
    <source>
        <dbReference type="Pfam" id="PF01636"/>
    </source>
</evidence>
<dbReference type="InterPro" id="IPR002575">
    <property type="entry name" value="Aminoglycoside_PTrfase"/>
</dbReference>
<dbReference type="PANTHER" id="PTHR21310">
    <property type="entry name" value="AMINOGLYCOSIDE PHOSPHOTRANSFERASE-RELATED-RELATED"/>
    <property type="match status" value="1"/>
</dbReference>
<dbReference type="Pfam" id="PF01636">
    <property type="entry name" value="APH"/>
    <property type="match status" value="1"/>
</dbReference>
<dbReference type="Gene3D" id="3.30.200.20">
    <property type="entry name" value="Phosphorylase Kinase, domain 1"/>
    <property type="match status" value="1"/>
</dbReference>
<name>T5KKE3_MICMQ</name>
<gene>
    <name evidence="2" type="ORF">L687_16760</name>
</gene>
<dbReference type="RefSeq" id="WP_021199625.1">
    <property type="nucleotide sequence ID" value="NZ_ATAO01000179.1"/>
</dbReference>
<evidence type="ECO:0000313" key="3">
    <source>
        <dbReference type="Proteomes" id="UP000016033"/>
    </source>
</evidence>
<dbReference type="AlphaFoldDB" id="T5KKE3"/>
<proteinExistence type="predicted"/>
<sequence length="302" mass="32559">MHEGELALETEVAAHLIARRFPELGGETLRPVPMTGTVNRIIRVGDGLVARFPLLGAAAHELVREAAALEEFAASSPFPAPRSYGTASASEEFDSAWAVQTWVEGDPADPVLSSTSETLAHDLVALIRALRAVDVRDRVFDGRGRGGDLGDHDEWVATCLRRSAHLFDAARAGRLWSVLRELPSASAPVMSHRDLTPFNLLVAEHEGDTRLAGVLDGGDFGPADPALDLVAAWHLFDAPGRHLLREGLAVDDLEWRRGAGWALQQALGLGWYYAESNPRMSALGISTVGRVLADEGLSRLID</sequence>
<reference evidence="2 3" key="1">
    <citation type="journal article" date="2013" name="Genome Announc.">
        <title>Whole-genome sequences of five oyster-associated bacteria show potential for crude oil hydrocarbon degradation.</title>
        <authorList>
            <person name="Chauhan A."/>
            <person name="Green S."/>
            <person name="Pathak A."/>
            <person name="Thomas J."/>
            <person name="Venkatramanan R."/>
        </authorList>
    </citation>
    <scope>NUCLEOTIDE SEQUENCE [LARGE SCALE GENOMIC DNA]</scope>
    <source>
        <strain evidence="2 3">MF109</strain>
    </source>
</reference>